<gene>
    <name evidence="1" type="ORF">EV202_13410</name>
</gene>
<name>A0A4R2LRV1_9BACE</name>
<dbReference type="Proteomes" id="UP000295600">
    <property type="component" value="Unassembled WGS sequence"/>
</dbReference>
<evidence type="ECO:0000313" key="1">
    <source>
        <dbReference type="EMBL" id="TCO87150.1"/>
    </source>
</evidence>
<dbReference type="EMBL" id="SLXB01000034">
    <property type="protein sequence ID" value="TCO87150.1"/>
    <property type="molecule type" value="Genomic_DNA"/>
</dbReference>
<sequence>MGYIKFVLSTRRIDDAGNAVQAVISRLDSDMADTAMLETNLIMHALAACGGKVIDIADFVLDRSRLDNNDILG</sequence>
<comment type="caution">
    <text evidence="1">The sequence shown here is derived from an EMBL/GenBank/DDBJ whole genome shotgun (WGS) entry which is preliminary data.</text>
</comment>
<protein>
    <submittedName>
        <fullName evidence="1">Uncharacterized protein</fullName>
    </submittedName>
</protein>
<dbReference type="RefSeq" id="WP_131927468.1">
    <property type="nucleotide sequence ID" value="NZ_SLXB01000034.1"/>
</dbReference>
<dbReference type="AlphaFoldDB" id="A0A4R2LRV1"/>
<reference evidence="1 2" key="1">
    <citation type="submission" date="2019-03" db="EMBL/GenBank/DDBJ databases">
        <title>Genomic Encyclopedia of Type Strains, Phase IV (KMG-IV): sequencing the most valuable type-strain genomes for metagenomic binning, comparative biology and taxonomic classification.</title>
        <authorList>
            <person name="Goeker M."/>
        </authorList>
    </citation>
    <scope>NUCLEOTIDE SEQUENCE [LARGE SCALE GENOMIC DNA]</scope>
    <source>
        <strain evidence="1 2">DSM 23917</strain>
    </source>
</reference>
<organism evidence="1 2">
    <name type="scientific">Prevotella heparinolytica</name>
    <dbReference type="NCBI Taxonomy" id="28113"/>
    <lineage>
        <taxon>Bacteria</taxon>
        <taxon>Pseudomonadati</taxon>
        <taxon>Bacteroidota</taxon>
        <taxon>Bacteroidia</taxon>
        <taxon>Bacteroidales</taxon>
        <taxon>Bacteroidaceae</taxon>
        <taxon>Bacteroides</taxon>
    </lineage>
</organism>
<accession>A0A4R2LRV1</accession>
<proteinExistence type="predicted"/>
<evidence type="ECO:0000313" key="2">
    <source>
        <dbReference type="Proteomes" id="UP000295600"/>
    </source>
</evidence>